<name>A0A7Y2JWH6_9BURK</name>
<dbReference type="EMBL" id="JABAIV010000001">
    <property type="protein sequence ID" value="NNG21850.1"/>
    <property type="molecule type" value="Genomic_DNA"/>
</dbReference>
<dbReference type="RefSeq" id="WP_171080699.1">
    <property type="nucleotide sequence ID" value="NZ_JABAIV010000001.1"/>
</dbReference>
<sequence>MENIDIHGLESSAKPNRIPIQLPLIWSEASDEAVTGSPGLLDKSGKGADPPTNLLQQNDMIAAQAGRTKTVCLTLLGIGLIALHFY</sequence>
<dbReference type="AlphaFoldDB" id="A0A7Y2JWH6"/>
<proteinExistence type="predicted"/>
<gene>
    <name evidence="1" type="ORF">HGB41_02355</name>
</gene>
<accession>A0A7Y2JWH6</accession>
<keyword evidence="2" id="KW-1185">Reference proteome</keyword>
<organism evidence="1 2">
    <name type="scientific">Telluria aromaticivorans</name>
    <dbReference type="NCBI Taxonomy" id="2725995"/>
    <lineage>
        <taxon>Bacteria</taxon>
        <taxon>Pseudomonadati</taxon>
        <taxon>Pseudomonadota</taxon>
        <taxon>Betaproteobacteria</taxon>
        <taxon>Burkholderiales</taxon>
        <taxon>Oxalobacteraceae</taxon>
        <taxon>Telluria group</taxon>
        <taxon>Telluria</taxon>
    </lineage>
</organism>
<reference evidence="1 2" key="1">
    <citation type="submission" date="2020-04" db="EMBL/GenBank/DDBJ databases">
        <title>Massilia sp. nov., a cold adapted bacteria isolated from Arctic soil.</title>
        <authorList>
            <person name="Son J."/>
            <person name="Ka J.-O."/>
        </authorList>
    </citation>
    <scope>NUCLEOTIDE SEQUENCE [LARGE SCALE GENOMIC DNA]</scope>
    <source>
        <strain evidence="1 2">ML15P13</strain>
    </source>
</reference>
<dbReference type="Proteomes" id="UP000533905">
    <property type="component" value="Unassembled WGS sequence"/>
</dbReference>
<evidence type="ECO:0000313" key="2">
    <source>
        <dbReference type="Proteomes" id="UP000533905"/>
    </source>
</evidence>
<evidence type="ECO:0000313" key="1">
    <source>
        <dbReference type="EMBL" id="NNG21850.1"/>
    </source>
</evidence>
<protein>
    <submittedName>
        <fullName evidence="1">Uncharacterized protein</fullName>
    </submittedName>
</protein>
<comment type="caution">
    <text evidence="1">The sequence shown here is derived from an EMBL/GenBank/DDBJ whole genome shotgun (WGS) entry which is preliminary data.</text>
</comment>